<dbReference type="Pfam" id="PF12697">
    <property type="entry name" value="Abhydrolase_6"/>
    <property type="match status" value="1"/>
</dbReference>
<dbReference type="OrthoDB" id="9814966at2"/>
<accession>A0A494TDI8</accession>
<geneLocation type="plasmid" evidence="2">
    <name>unnamed1</name>
</geneLocation>
<dbReference type="GO" id="GO:0016787">
    <property type="term" value="F:hydrolase activity"/>
    <property type="evidence" value="ECO:0007669"/>
    <property type="project" value="UniProtKB-KW"/>
</dbReference>
<keyword evidence="3" id="KW-1185">Reference proteome</keyword>
<dbReference type="InterPro" id="IPR029058">
    <property type="entry name" value="AB_hydrolase_fold"/>
</dbReference>
<evidence type="ECO:0000259" key="1">
    <source>
        <dbReference type="Pfam" id="PF12697"/>
    </source>
</evidence>
<dbReference type="PANTHER" id="PTHR37017">
    <property type="entry name" value="AB HYDROLASE-1 DOMAIN-CONTAINING PROTEIN-RELATED"/>
    <property type="match status" value="1"/>
</dbReference>
<reference evidence="2 3" key="1">
    <citation type="submission" date="2018-09" db="EMBL/GenBank/DDBJ databases">
        <title>Sphingomonas peninsula sp. nov., isolated from fildes peninsula, Antarctic soil.</title>
        <authorList>
            <person name="Yingchao G."/>
        </authorList>
    </citation>
    <scope>NUCLEOTIDE SEQUENCE [LARGE SCALE GENOMIC DNA]</scope>
    <source>
        <strain evidence="2 3">YZ-8</strain>
        <plasmid evidence="2 3">unnamed1</plasmid>
    </source>
</reference>
<dbReference type="KEGG" id="spha:D3Y57_03555"/>
<feature type="domain" description="AB hydrolase-1" evidence="1">
    <location>
        <begin position="9"/>
        <end position="242"/>
    </location>
</feature>
<proteinExistence type="predicted"/>
<protein>
    <submittedName>
        <fullName evidence="2">Alpha/beta hydrolase</fullName>
    </submittedName>
</protein>
<evidence type="ECO:0000313" key="2">
    <source>
        <dbReference type="EMBL" id="AYJ85123.1"/>
    </source>
</evidence>
<dbReference type="RefSeq" id="WP_121151399.1">
    <property type="nucleotide sequence ID" value="NZ_CP032828.1"/>
</dbReference>
<keyword evidence="2" id="KW-0378">Hydrolase</keyword>
<dbReference type="PANTHER" id="PTHR37017:SF11">
    <property type="entry name" value="ESTERASE_LIPASE_THIOESTERASE DOMAIN-CONTAINING PROTEIN"/>
    <property type="match status" value="1"/>
</dbReference>
<name>A0A494TDI8_SPHPE</name>
<sequence length="252" mass="26922">MTNDVAIAFLHGGKQGSWVWDEVRAAIKQQAGARAPEMVALDVPGCGIKSGRNVESLALADVVTELTADLGAVNASRLMLVGHSQAGTVLPRLAAAQRGRVAKIAYLACSVPAEGQTLAAMLGTGRQGEHEDQVGWPFDRETTSPEAMFSTMFCNDMKPAAQSAFLAKLGGDDWPSACATTDTVWGCEAVRDIPTHYVIALRDQILTPPWQERFAARLGASEISRIDAGHQLMQTRPQAVAETLLAQLKDIV</sequence>
<dbReference type="Proteomes" id="UP000276254">
    <property type="component" value="Plasmid unnamed1"/>
</dbReference>
<gene>
    <name evidence="2" type="ORF">D3Y57_03555</name>
</gene>
<dbReference type="InterPro" id="IPR052897">
    <property type="entry name" value="Sec-Metab_Biosynth_Hydrolase"/>
</dbReference>
<organism evidence="2 3">
    <name type="scientific">Sphingomonas paeninsulae</name>
    <dbReference type="NCBI Taxonomy" id="2319844"/>
    <lineage>
        <taxon>Bacteria</taxon>
        <taxon>Pseudomonadati</taxon>
        <taxon>Pseudomonadota</taxon>
        <taxon>Alphaproteobacteria</taxon>
        <taxon>Sphingomonadales</taxon>
        <taxon>Sphingomonadaceae</taxon>
        <taxon>Sphingomonas</taxon>
    </lineage>
</organism>
<dbReference type="Gene3D" id="3.40.50.1820">
    <property type="entry name" value="alpha/beta hydrolase"/>
    <property type="match status" value="1"/>
</dbReference>
<dbReference type="AlphaFoldDB" id="A0A494TDI8"/>
<dbReference type="SUPFAM" id="SSF53474">
    <property type="entry name" value="alpha/beta-Hydrolases"/>
    <property type="match status" value="1"/>
</dbReference>
<dbReference type="EMBL" id="CP032828">
    <property type="protein sequence ID" value="AYJ85123.1"/>
    <property type="molecule type" value="Genomic_DNA"/>
</dbReference>
<dbReference type="InterPro" id="IPR000073">
    <property type="entry name" value="AB_hydrolase_1"/>
</dbReference>
<keyword evidence="2" id="KW-0614">Plasmid</keyword>
<evidence type="ECO:0000313" key="3">
    <source>
        <dbReference type="Proteomes" id="UP000276254"/>
    </source>
</evidence>